<dbReference type="FunFam" id="3.90.226.10:FF:000009">
    <property type="entry name" value="Carnitinyl-CoA dehydratase"/>
    <property type="match status" value="1"/>
</dbReference>
<evidence type="ECO:0000313" key="4">
    <source>
        <dbReference type="EMBL" id="TFJ94253.1"/>
    </source>
</evidence>
<keyword evidence="4" id="KW-0413">Isomerase</keyword>
<keyword evidence="5" id="KW-1185">Reference proteome</keyword>
<comment type="similarity">
    <text evidence="1 3">Belongs to the enoyl-CoA hydratase/isomerase family.</text>
</comment>
<keyword evidence="2" id="KW-0456">Lyase</keyword>
<dbReference type="PROSITE" id="PS00166">
    <property type="entry name" value="ENOYL_COA_HYDRATASE"/>
    <property type="match status" value="1"/>
</dbReference>
<dbReference type="EMBL" id="SRHY01000002">
    <property type="protein sequence ID" value="TFJ94253.1"/>
    <property type="molecule type" value="Genomic_DNA"/>
</dbReference>
<dbReference type="OrthoDB" id="9775794at2"/>
<protein>
    <submittedName>
        <fullName evidence="4">Enoyl-CoA hydratase/isomerase family protein</fullName>
    </submittedName>
</protein>
<sequence>MAYQTITIDKRHKGVAWITVDNPPTNAIGEELMQELEAAADELTMDNAVRVVVIASNHEKIFLAGADLKGMIQNTGEEQDEDNIIAGKSARMQACFHRFATMPKPVIAAINGHALGGGCELAMACDFRIMGKGRIGLSELSLGLIPGAGGTQRMTHLLGQAKATELIMTAKQIEAAEAERIGLVNMAVDPVNLEAETTAFAEQLAEGAVHAMGLAKRAINAADGPIEEGLEVEANAFSETFMTDEPSIGLAAFFQKEKPQFIK</sequence>
<name>A0A4Y9AEL0_9BACI</name>
<dbReference type="GO" id="GO:0006635">
    <property type="term" value="P:fatty acid beta-oxidation"/>
    <property type="evidence" value="ECO:0007669"/>
    <property type="project" value="TreeGrafter"/>
</dbReference>
<dbReference type="PANTHER" id="PTHR11941">
    <property type="entry name" value="ENOYL-COA HYDRATASE-RELATED"/>
    <property type="match status" value="1"/>
</dbReference>
<dbReference type="GO" id="GO:0016829">
    <property type="term" value="F:lyase activity"/>
    <property type="evidence" value="ECO:0007669"/>
    <property type="project" value="UniProtKB-KW"/>
</dbReference>
<accession>A0A4Y9AEL0</accession>
<dbReference type="RefSeq" id="WP_135108568.1">
    <property type="nucleotide sequence ID" value="NZ_SRHY01000002.1"/>
</dbReference>
<dbReference type="SUPFAM" id="SSF52096">
    <property type="entry name" value="ClpP/crotonase"/>
    <property type="match status" value="1"/>
</dbReference>
<dbReference type="PANTHER" id="PTHR11941:SF54">
    <property type="entry name" value="ENOYL-COA HYDRATASE, MITOCHONDRIAL"/>
    <property type="match status" value="1"/>
</dbReference>
<evidence type="ECO:0000313" key="5">
    <source>
        <dbReference type="Proteomes" id="UP000298484"/>
    </source>
</evidence>
<dbReference type="Pfam" id="PF00378">
    <property type="entry name" value="ECH_1"/>
    <property type="match status" value="1"/>
</dbReference>
<dbReference type="Gene3D" id="3.90.226.10">
    <property type="entry name" value="2-enoyl-CoA Hydratase, Chain A, domain 1"/>
    <property type="match status" value="1"/>
</dbReference>
<dbReference type="GO" id="GO:0016853">
    <property type="term" value="F:isomerase activity"/>
    <property type="evidence" value="ECO:0007669"/>
    <property type="project" value="UniProtKB-KW"/>
</dbReference>
<organism evidence="4 5">
    <name type="scientific">Lentibacillus salicampi</name>
    <dbReference type="NCBI Taxonomy" id="175306"/>
    <lineage>
        <taxon>Bacteria</taxon>
        <taxon>Bacillati</taxon>
        <taxon>Bacillota</taxon>
        <taxon>Bacilli</taxon>
        <taxon>Bacillales</taxon>
        <taxon>Bacillaceae</taxon>
        <taxon>Lentibacillus</taxon>
    </lineage>
</organism>
<evidence type="ECO:0000256" key="2">
    <source>
        <dbReference type="ARBA" id="ARBA00023239"/>
    </source>
</evidence>
<dbReference type="InterPro" id="IPR029045">
    <property type="entry name" value="ClpP/crotonase-like_dom_sf"/>
</dbReference>
<evidence type="ECO:0000256" key="3">
    <source>
        <dbReference type="RuleBase" id="RU003707"/>
    </source>
</evidence>
<comment type="caution">
    <text evidence="4">The sequence shown here is derived from an EMBL/GenBank/DDBJ whole genome shotgun (WGS) entry which is preliminary data.</text>
</comment>
<dbReference type="InterPro" id="IPR001753">
    <property type="entry name" value="Enoyl-CoA_hydra/iso"/>
</dbReference>
<gene>
    <name evidence="4" type="ORF">E4U82_03075</name>
</gene>
<dbReference type="InterPro" id="IPR018376">
    <property type="entry name" value="Enoyl-CoA_hyd/isom_CS"/>
</dbReference>
<reference evidence="4 5" key="1">
    <citation type="submission" date="2019-03" db="EMBL/GenBank/DDBJ databases">
        <title>Genome sequence of Lentibacillus salicampi ATCC BAA-719.</title>
        <authorList>
            <person name="Maclea K.S."/>
            <person name="Simoes Junior M."/>
        </authorList>
    </citation>
    <scope>NUCLEOTIDE SEQUENCE [LARGE SCALE GENOMIC DNA]</scope>
    <source>
        <strain evidence="4 5">ATCC BAA-719</strain>
    </source>
</reference>
<proteinExistence type="inferred from homology"/>
<evidence type="ECO:0000256" key="1">
    <source>
        <dbReference type="ARBA" id="ARBA00005254"/>
    </source>
</evidence>
<dbReference type="CDD" id="cd06558">
    <property type="entry name" value="crotonase-like"/>
    <property type="match status" value="1"/>
</dbReference>
<dbReference type="Proteomes" id="UP000298484">
    <property type="component" value="Unassembled WGS sequence"/>
</dbReference>
<dbReference type="AlphaFoldDB" id="A0A4Y9AEL0"/>